<evidence type="ECO:0000313" key="8">
    <source>
        <dbReference type="Proteomes" id="UP000297540"/>
    </source>
</evidence>
<evidence type="ECO:0000256" key="3">
    <source>
        <dbReference type="ARBA" id="ARBA00023157"/>
    </source>
</evidence>
<dbReference type="PANTHER" id="PTHR42852:SF6">
    <property type="entry name" value="THIOL:DISULFIDE INTERCHANGE PROTEIN DSBE"/>
    <property type="match status" value="1"/>
</dbReference>
<dbReference type="PROSITE" id="PS51352">
    <property type="entry name" value="THIOREDOXIN_2"/>
    <property type="match status" value="1"/>
</dbReference>
<evidence type="ECO:0000256" key="5">
    <source>
        <dbReference type="SAM" id="SignalP"/>
    </source>
</evidence>
<protein>
    <submittedName>
        <fullName evidence="7">TlpA family protein disulfide reductase</fullName>
    </submittedName>
</protein>
<dbReference type="Pfam" id="PF00578">
    <property type="entry name" value="AhpC-TSA"/>
    <property type="match status" value="1"/>
</dbReference>
<dbReference type="OrthoDB" id="702151at2"/>
<keyword evidence="3" id="KW-1015">Disulfide bond</keyword>
<dbReference type="EMBL" id="SOZE01000011">
    <property type="protein sequence ID" value="TFF37323.1"/>
    <property type="molecule type" value="Genomic_DNA"/>
</dbReference>
<dbReference type="CDD" id="cd02966">
    <property type="entry name" value="TlpA_like_family"/>
    <property type="match status" value="1"/>
</dbReference>
<dbReference type="Proteomes" id="UP000297540">
    <property type="component" value="Unassembled WGS sequence"/>
</dbReference>
<dbReference type="Gene3D" id="3.40.30.10">
    <property type="entry name" value="Glutaredoxin"/>
    <property type="match status" value="1"/>
</dbReference>
<comment type="caution">
    <text evidence="7">The sequence shown here is derived from an EMBL/GenBank/DDBJ whole genome shotgun (WGS) entry which is preliminary data.</text>
</comment>
<reference evidence="7 8" key="1">
    <citation type="journal article" date="2017" name="Int. J. Syst. Evol. Microbiol.">
        <title>Mucilaginibacterpsychrotolerans sp. nov., isolated from peatlands.</title>
        <authorList>
            <person name="Deng Y."/>
            <person name="Shen L."/>
            <person name="Xu B."/>
            <person name="Liu Y."/>
            <person name="Gu Z."/>
            <person name="Liu H."/>
            <person name="Zhou Y."/>
        </authorList>
    </citation>
    <scope>NUCLEOTIDE SEQUENCE [LARGE SCALE GENOMIC DNA]</scope>
    <source>
        <strain evidence="7 8">NH7-4</strain>
    </source>
</reference>
<keyword evidence="8" id="KW-1185">Reference proteome</keyword>
<dbReference type="SUPFAM" id="SSF52833">
    <property type="entry name" value="Thioredoxin-like"/>
    <property type="match status" value="1"/>
</dbReference>
<dbReference type="RefSeq" id="WP_133231191.1">
    <property type="nucleotide sequence ID" value="NZ_SOZE01000011.1"/>
</dbReference>
<dbReference type="InterPro" id="IPR036249">
    <property type="entry name" value="Thioredoxin-like_sf"/>
</dbReference>
<evidence type="ECO:0000259" key="6">
    <source>
        <dbReference type="PROSITE" id="PS51352"/>
    </source>
</evidence>
<evidence type="ECO:0000256" key="2">
    <source>
        <dbReference type="ARBA" id="ARBA00022748"/>
    </source>
</evidence>
<proteinExistence type="predicted"/>
<evidence type="ECO:0000256" key="1">
    <source>
        <dbReference type="ARBA" id="ARBA00004196"/>
    </source>
</evidence>
<gene>
    <name evidence="7" type="ORF">E2R66_12890</name>
</gene>
<dbReference type="GO" id="GO:0016491">
    <property type="term" value="F:oxidoreductase activity"/>
    <property type="evidence" value="ECO:0007669"/>
    <property type="project" value="InterPro"/>
</dbReference>
<dbReference type="PANTHER" id="PTHR42852">
    <property type="entry name" value="THIOL:DISULFIDE INTERCHANGE PROTEIN DSBE"/>
    <property type="match status" value="1"/>
</dbReference>
<keyword evidence="5" id="KW-0732">Signal</keyword>
<keyword evidence="2" id="KW-0201">Cytochrome c-type biogenesis</keyword>
<feature type="signal peptide" evidence="5">
    <location>
        <begin position="1"/>
        <end position="24"/>
    </location>
</feature>
<comment type="subcellular location">
    <subcellularLocation>
        <location evidence="1">Cell envelope</location>
    </subcellularLocation>
</comment>
<dbReference type="InterPro" id="IPR013766">
    <property type="entry name" value="Thioredoxin_domain"/>
</dbReference>
<organism evidence="7 8">
    <name type="scientific">Mucilaginibacter psychrotolerans</name>
    <dbReference type="NCBI Taxonomy" id="1524096"/>
    <lineage>
        <taxon>Bacteria</taxon>
        <taxon>Pseudomonadati</taxon>
        <taxon>Bacteroidota</taxon>
        <taxon>Sphingobacteriia</taxon>
        <taxon>Sphingobacteriales</taxon>
        <taxon>Sphingobacteriaceae</taxon>
        <taxon>Mucilaginibacter</taxon>
    </lineage>
</organism>
<dbReference type="InterPro" id="IPR050553">
    <property type="entry name" value="Thioredoxin_ResA/DsbE_sf"/>
</dbReference>
<dbReference type="InterPro" id="IPR000866">
    <property type="entry name" value="AhpC/TSA"/>
</dbReference>
<dbReference type="GO" id="GO:0030313">
    <property type="term" value="C:cell envelope"/>
    <property type="evidence" value="ECO:0007669"/>
    <property type="project" value="UniProtKB-SubCell"/>
</dbReference>
<evidence type="ECO:0000256" key="4">
    <source>
        <dbReference type="ARBA" id="ARBA00023284"/>
    </source>
</evidence>
<sequence>MKKNIFKFFFLISCSVFLNQPALAQKNFEVTIKLDTGLVPQKMDYRYDDGQKVVMLIDSAQIGKVVFKGQFNAIYLSLNISYVDKSGIWYYNTFFLGEKPAIIELTYEPNADQLLRHKQMVNAQDVYNTNTNKVYREMNIYNKRDNMANYRFYQKYKTQFNSSDSLKKVYQQKVRSLQMRTMGFLKIHAGSYFSFWYFQHQIANNISVYKPDTADLIMKFHYFKTVFPQKFRQSFEGKAMAQAFESVITPIKLKEQAPLFTVQSIEGKTISLNDLKGKYVLLNFWATWCIPCMKEIPFLKSLRDKYSPEKFAVIGISRDIKETNLTNAISREKLNWSHFFDKDMNISRLYGINVFPTLILLNKEGKIIYRSDYIKDDTIELSRVLNAEI</sequence>
<feature type="domain" description="Thioredoxin" evidence="6">
    <location>
        <begin position="251"/>
        <end position="389"/>
    </location>
</feature>
<accession>A0A4Y8SE01</accession>
<feature type="chain" id="PRO_5021347568" evidence="5">
    <location>
        <begin position="25"/>
        <end position="389"/>
    </location>
</feature>
<name>A0A4Y8SE01_9SPHI</name>
<keyword evidence="4" id="KW-0676">Redox-active center</keyword>
<dbReference type="GO" id="GO:0016209">
    <property type="term" value="F:antioxidant activity"/>
    <property type="evidence" value="ECO:0007669"/>
    <property type="project" value="InterPro"/>
</dbReference>
<evidence type="ECO:0000313" key="7">
    <source>
        <dbReference type="EMBL" id="TFF37323.1"/>
    </source>
</evidence>
<dbReference type="AlphaFoldDB" id="A0A4Y8SE01"/>
<dbReference type="GO" id="GO:0017004">
    <property type="term" value="P:cytochrome complex assembly"/>
    <property type="evidence" value="ECO:0007669"/>
    <property type="project" value="UniProtKB-KW"/>
</dbReference>